<name>F8DRT3_LIMRS</name>
<feature type="transmembrane region" description="Helical" evidence="1">
    <location>
        <begin position="209"/>
        <end position="229"/>
    </location>
</feature>
<dbReference type="KEGG" id="lru:HMPREF0538_20104"/>
<protein>
    <recommendedName>
        <fullName evidence="4">EpsG family protein</fullName>
    </recommendedName>
</protein>
<evidence type="ECO:0000313" key="2">
    <source>
        <dbReference type="EMBL" id="AEI56317.1"/>
    </source>
</evidence>
<sequence>MTQATFLLFILSFIVLLISYLLSRGYISAKMSLVVYIMSIFCVTFIYRPGYSSDLGRYFLILDGMQSIPLSQINYYGAGKNLFVINFVFWIIAKLGIYQLLPALSVSTVYGIGAYIIINSRLLQNKQTNDMSIFLLLQFMQLSFFGIMDNVRNIWAFSLIILAVYRELIQNKRNLITILLYILPCFMHNSAFLMVAFRLLIPFAKKTKYALPLLTLFVGQGIELLYLHLNLFPMFIANAINSSYQYLNNSVATEWGMKVASSSFFRLQRVIEMTMAIALLILFYLIQANMNNDMKNFSYFTFLILVAVLACNVFTAPHYWRYYSAAMLCVPVMINYSFSIRSRSLTIQLLQWSYIFLSLVMYSLNVWSAYSSY</sequence>
<feature type="transmembrane region" description="Helical" evidence="1">
    <location>
        <begin position="175"/>
        <end position="197"/>
    </location>
</feature>
<dbReference type="HOGENOM" id="CLU_899527_0_0_9"/>
<dbReference type="AlphaFoldDB" id="F8DRT3"/>
<feature type="transmembrane region" description="Helical" evidence="1">
    <location>
        <begin position="6"/>
        <end position="22"/>
    </location>
</feature>
<dbReference type="EMBL" id="CP002844">
    <property type="protein sequence ID" value="AEI56317.1"/>
    <property type="molecule type" value="Genomic_DNA"/>
</dbReference>
<feature type="transmembrane region" description="Helical" evidence="1">
    <location>
        <begin position="297"/>
        <end position="316"/>
    </location>
</feature>
<feature type="transmembrane region" description="Helical" evidence="1">
    <location>
        <begin position="100"/>
        <end position="118"/>
    </location>
</feature>
<gene>
    <name evidence="2" type="ordered locus">HMPREF0538_20104</name>
</gene>
<organism evidence="2 3">
    <name type="scientific">Limosilactobacillus reuteri (strain ATCC 55730 / SD2112)</name>
    <name type="common">Lactobacillus reuteri</name>
    <dbReference type="NCBI Taxonomy" id="491077"/>
    <lineage>
        <taxon>Bacteria</taxon>
        <taxon>Bacillati</taxon>
        <taxon>Bacillota</taxon>
        <taxon>Bacilli</taxon>
        <taxon>Lactobacillales</taxon>
        <taxon>Lactobacillaceae</taxon>
        <taxon>Limosilactobacillus</taxon>
    </lineage>
</organism>
<evidence type="ECO:0000256" key="1">
    <source>
        <dbReference type="SAM" id="Phobius"/>
    </source>
</evidence>
<keyword evidence="1" id="KW-0812">Transmembrane</keyword>
<feature type="transmembrane region" description="Helical" evidence="1">
    <location>
        <begin position="34"/>
        <end position="53"/>
    </location>
</feature>
<evidence type="ECO:0000313" key="3">
    <source>
        <dbReference type="Proteomes" id="UP000001924"/>
    </source>
</evidence>
<accession>F8DRT3</accession>
<feature type="transmembrane region" description="Helical" evidence="1">
    <location>
        <begin position="322"/>
        <end position="340"/>
    </location>
</feature>
<feature type="transmembrane region" description="Helical" evidence="1">
    <location>
        <begin position="130"/>
        <end position="147"/>
    </location>
</feature>
<reference evidence="3" key="1">
    <citation type="submission" date="2011-06" db="EMBL/GenBank/DDBJ databases">
        <title>The complete genome of Lactobacillus reuteri ATCC 55730 / SD2112.</title>
        <authorList>
            <person name="Muzny D."/>
            <person name="Qin X."/>
            <person name="Buhay C."/>
            <person name="Dugan-Rocha S."/>
            <person name="Ding Y."/>
            <person name="Chen G."/>
            <person name="Hawes A."/>
            <person name="Holder M."/>
            <person name="Jhangiani S."/>
            <person name="Johnson A."/>
            <person name="Khan Z."/>
            <person name="Li Z."/>
            <person name="Liu W."/>
            <person name="Liu X."/>
            <person name="Perez L."/>
            <person name="Shen H."/>
            <person name="Wang Q."/>
            <person name="Watt J."/>
            <person name="Xi L."/>
            <person name="Xin Y."/>
            <person name="Zhou J."/>
            <person name="Deng J."/>
            <person name="Jiang H."/>
            <person name="Liu Y."/>
            <person name="Qu J."/>
            <person name="Song X.-Z."/>
            <person name="Zhang L."/>
            <person name="Villasana D."/>
            <person name="Johnson A."/>
            <person name="Liu J."/>
            <person name="Liyanage D."/>
            <person name="Lorensuhewa L."/>
            <person name="Robinson T."/>
            <person name="Song A."/>
            <person name="Song B.-B."/>
            <person name="Dinh H."/>
            <person name="Thornton R."/>
            <person name="Coyle M."/>
            <person name="Francisco L."/>
            <person name="Jackson L."/>
            <person name="Javaid M."/>
            <person name="Korchina V."/>
            <person name="Kovar C."/>
            <person name="Mata R."/>
            <person name="Mathew T."/>
            <person name="Ngo R."/>
            <person name="Nguyen L."/>
            <person name="Nguyen N."/>
            <person name="Okwuonu G."/>
            <person name="Ongeri F."/>
            <person name="Pham C."/>
            <person name="Simmons D."/>
            <person name="Wilczek-Boney K."/>
            <person name="Hale W."/>
            <person name="Jakkamsetti A."/>
            <person name="Pham P."/>
            <person name="Ruth R."/>
            <person name="San Lucas F."/>
            <person name="Warren J."/>
            <person name="Zhang J."/>
            <person name="Zhao Z."/>
            <person name="Zhou C."/>
            <person name="Zhu D."/>
            <person name="Lee S."/>
            <person name="Bess C."/>
            <person name="Blankenburg K."/>
            <person name="Forbes L."/>
            <person name="Fu Q."/>
            <person name="Gubbala S."/>
            <person name="Hirani K."/>
            <person name="Jayaseelan J.C."/>
            <person name="Lara F."/>
            <person name="Munidasa M."/>
            <person name="Palculict T."/>
            <person name="Patil S."/>
            <person name="Pu L.-L."/>
            <person name="Saada N."/>
            <person name="Tang L."/>
            <person name="Weissenberger G."/>
            <person name="Zhu Y."/>
            <person name="Hemphill L."/>
            <person name="Shang Y."/>
            <person name="Youmans B."/>
            <person name="Ayvaz T."/>
            <person name="Ross M."/>
            <person name="Santibanez J."/>
            <person name="Aqrawi P."/>
            <person name="Gross S."/>
            <person name="Joshi V."/>
            <person name="Fowler G."/>
            <person name="Nazareth L."/>
            <person name="Reid J."/>
            <person name="Worley K."/>
            <person name="Petrosino J."/>
            <person name="Highlander S."/>
            <person name="Gibbs R."/>
        </authorList>
    </citation>
    <scope>NUCLEOTIDE SEQUENCE [LARGE SCALE GENOMIC DNA]</scope>
    <source>
        <strain evidence="3">ATCC 55730 / SD2112</strain>
    </source>
</reference>
<feature type="transmembrane region" description="Helical" evidence="1">
    <location>
        <begin position="352"/>
        <end position="370"/>
    </location>
</feature>
<evidence type="ECO:0008006" key="4">
    <source>
        <dbReference type="Google" id="ProtNLM"/>
    </source>
</evidence>
<feature type="transmembrane region" description="Helical" evidence="1">
    <location>
        <begin position="267"/>
        <end position="285"/>
    </location>
</feature>
<dbReference type="Proteomes" id="UP000001924">
    <property type="component" value="Chromosome"/>
</dbReference>
<proteinExistence type="predicted"/>
<keyword evidence="1" id="KW-0472">Membrane</keyword>
<keyword evidence="1" id="KW-1133">Transmembrane helix</keyword>